<dbReference type="InterPro" id="IPR009061">
    <property type="entry name" value="DNA-bd_dom_put_sf"/>
</dbReference>
<dbReference type="CDD" id="cd00592">
    <property type="entry name" value="HTH_MerR-like"/>
    <property type="match status" value="1"/>
</dbReference>
<keyword evidence="1" id="KW-0238">DNA-binding</keyword>
<dbReference type="RefSeq" id="WP_285759840.1">
    <property type="nucleotide sequence ID" value="NZ_BSQG01000004.1"/>
</dbReference>
<accession>A0A9W6P7B4</accession>
<evidence type="ECO:0000259" key="2">
    <source>
        <dbReference type="PROSITE" id="PS50937"/>
    </source>
</evidence>
<feature type="domain" description="HTH merR-type" evidence="2">
    <location>
        <begin position="6"/>
        <end position="75"/>
    </location>
</feature>
<gene>
    <name evidence="3" type="ORF">Nans01_27020</name>
</gene>
<dbReference type="PROSITE" id="PS50937">
    <property type="entry name" value="HTH_MERR_2"/>
    <property type="match status" value="1"/>
</dbReference>
<dbReference type="SMART" id="SM00422">
    <property type="entry name" value="HTH_MERR"/>
    <property type="match status" value="1"/>
</dbReference>
<dbReference type="AlphaFoldDB" id="A0A9W6P7B4"/>
<dbReference type="InterPro" id="IPR047057">
    <property type="entry name" value="MerR_fam"/>
</dbReference>
<organism evidence="3 4">
    <name type="scientific">Nocardiopsis ansamitocini</name>
    <dbReference type="NCBI Taxonomy" id="1670832"/>
    <lineage>
        <taxon>Bacteria</taxon>
        <taxon>Bacillati</taxon>
        <taxon>Actinomycetota</taxon>
        <taxon>Actinomycetes</taxon>
        <taxon>Streptosporangiales</taxon>
        <taxon>Nocardiopsidaceae</taxon>
        <taxon>Nocardiopsis</taxon>
    </lineage>
</organism>
<sequence>MHDNDLYPIGDAARRSGLSVSTVRFYSDAGIVAPTRLTEAGYRLYDVHAIARLEFVATLRELDAGLEEIRRVLHGESTLHDLLTAHLRIVERQERALRAKTAVLRTLVQQEGTAAQTVLLGKLVSMPDREREQLVDDFWNEVGANLDVPAEFVERLRQLRPRLPQDPTAAQLEAWIELADLVGDREFREAVRAYLRFTYTTEPGKLMAAAPVQEFIYETGVPVMEDIAALQRSGVPVESPRAQEAITRLVQATTALDEEPDSAGKREGMAAYFTEIITLMDEEGAVEDPWFDSTHGRYIGLVAVINGTPPDGEEDERMLLAWLAAALRASVPTD</sequence>
<dbReference type="PRINTS" id="PR00040">
    <property type="entry name" value="HTHMERR"/>
</dbReference>
<name>A0A9W6P7B4_9ACTN</name>
<evidence type="ECO:0000256" key="1">
    <source>
        <dbReference type="ARBA" id="ARBA00023125"/>
    </source>
</evidence>
<dbReference type="Pfam" id="PF13411">
    <property type="entry name" value="MerR_1"/>
    <property type="match status" value="1"/>
</dbReference>
<dbReference type="SUPFAM" id="SSF46955">
    <property type="entry name" value="Putative DNA-binding domain"/>
    <property type="match status" value="1"/>
</dbReference>
<keyword evidence="4" id="KW-1185">Reference proteome</keyword>
<dbReference type="GO" id="GO:0003677">
    <property type="term" value="F:DNA binding"/>
    <property type="evidence" value="ECO:0007669"/>
    <property type="project" value="UniProtKB-KW"/>
</dbReference>
<evidence type="ECO:0000313" key="3">
    <source>
        <dbReference type="EMBL" id="GLU48351.1"/>
    </source>
</evidence>
<proteinExistence type="predicted"/>
<comment type="caution">
    <text evidence="3">The sequence shown here is derived from an EMBL/GenBank/DDBJ whole genome shotgun (WGS) entry which is preliminary data.</text>
</comment>
<dbReference type="PANTHER" id="PTHR30204:SF93">
    <property type="entry name" value="HTH MERR-TYPE DOMAIN-CONTAINING PROTEIN"/>
    <property type="match status" value="1"/>
</dbReference>
<dbReference type="PANTHER" id="PTHR30204">
    <property type="entry name" value="REDOX-CYCLING DRUG-SENSING TRANSCRIPTIONAL ACTIVATOR SOXR"/>
    <property type="match status" value="1"/>
</dbReference>
<evidence type="ECO:0000313" key="4">
    <source>
        <dbReference type="Proteomes" id="UP001165092"/>
    </source>
</evidence>
<protein>
    <submittedName>
        <fullName evidence="3">MerR family transcriptional regulator</fullName>
    </submittedName>
</protein>
<dbReference type="Gene3D" id="1.10.1660.10">
    <property type="match status" value="1"/>
</dbReference>
<dbReference type="InterPro" id="IPR000551">
    <property type="entry name" value="MerR-type_HTH_dom"/>
</dbReference>
<dbReference type="GO" id="GO:0003700">
    <property type="term" value="F:DNA-binding transcription factor activity"/>
    <property type="evidence" value="ECO:0007669"/>
    <property type="project" value="InterPro"/>
</dbReference>
<dbReference type="EMBL" id="BSQG01000004">
    <property type="protein sequence ID" value="GLU48351.1"/>
    <property type="molecule type" value="Genomic_DNA"/>
</dbReference>
<reference evidence="3" key="1">
    <citation type="submission" date="2023-02" db="EMBL/GenBank/DDBJ databases">
        <title>Nocardiopsis ansamitocini NBRC 112285.</title>
        <authorList>
            <person name="Ichikawa N."/>
            <person name="Sato H."/>
            <person name="Tonouchi N."/>
        </authorList>
    </citation>
    <scope>NUCLEOTIDE SEQUENCE</scope>
    <source>
        <strain evidence="3">NBRC 112285</strain>
    </source>
</reference>
<dbReference type="Proteomes" id="UP001165092">
    <property type="component" value="Unassembled WGS sequence"/>
</dbReference>